<evidence type="ECO:0000313" key="1">
    <source>
        <dbReference type="EMBL" id="CAI9753389.1"/>
    </source>
</evidence>
<dbReference type="Gene3D" id="1.25.40.180">
    <property type="match status" value="1"/>
</dbReference>
<accession>A0AAD1YL85</accession>
<sequence length="165" mass="19587">MIRVVHEIVLVLIRGFPEIIRSLYDHDLFAEETILHWFRKGIGPKDNGTATTSAFDRVGRSASPLEKRFHKEIYLASRSASDEVGRFEQCFNRDWQSRSTRRNTTTPPPERRRLQSTMMQKHCRRHHQSIVATSFHRRNSLEVVLWRGRAPKERDRRVRKRGRVK</sequence>
<gene>
    <name evidence="1" type="ORF">FPE_LOCUS820</name>
</gene>
<dbReference type="Proteomes" id="UP000834106">
    <property type="component" value="Chromosome 1"/>
</dbReference>
<keyword evidence="2" id="KW-1185">Reference proteome</keyword>
<protein>
    <submittedName>
        <fullName evidence="1">Uncharacterized protein</fullName>
    </submittedName>
</protein>
<name>A0AAD1YL85_9LAMI</name>
<dbReference type="EMBL" id="OU503036">
    <property type="protein sequence ID" value="CAI9753389.1"/>
    <property type="molecule type" value="Genomic_DNA"/>
</dbReference>
<organism evidence="1 2">
    <name type="scientific">Fraxinus pennsylvanica</name>
    <dbReference type="NCBI Taxonomy" id="56036"/>
    <lineage>
        <taxon>Eukaryota</taxon>
        <taxon>Viridiplantae</taxon>
        <taxon>Streptophyta</taxon>
        <taxon>Embryophyta</taxon>
        <taxon>Tracheophyta</taxon>
        <taxon>Spermatophyta</taxon>
        <taxon>Magnoliopsida</taxon>
        <taxon>eudicotyledons</taxon>
        <taxon>Gunneridae</taxon>
        <taxon>Pentapetalae</taxon>
        <taxon>asterids</taxon>
        <taxon>lamiids</taxon>
        <taxon>Lamiales</taxon>
        <taxon>Oleaceae</taxon>
        <taxon>Oleeae</taxon>
        <taxon>Fraxinus</taxon>
    </lineage>
</organism>
<reference evidence="1" key="1">
    <citation type="submission" date="2023-05" db="EMBL/GenBank/DDBJ databases">
        <authorList>
            <person name="Huff M."/>
        </authorList>
    </citation>
    <scope>NUCLEOTIDE SEQUENCE</scope>
</reference>
<proteinExistence type="predicted"/>
<dbReference type="AlphaFoldDB" id="A0AAD1YL85"/>
<evidence type="ECO:0000313" key="2">
    <source>
        <dbReference type="Proteomes" id="UP000834106"/>
    </source>
</evidence>